<keyword evidence="2 7" id="KW-0732">Signal</keyword>
<keyword evidence="4" id="KW-0564">Palmitate</keyword>
<evidence type="ECO:0000313" key="8">
    <source>
        <dbReference type="EMBL" id="APE44462.1"/>
    </source>
</evidence>
<dbReference type="KEGG" id="suam:BOO69_14355"/>
<feature type="region of interest" description="Disordered" evidence="6">
    <location>
        <begin position="319"/>
        <end position="353"/>
    </location>
</feature>
<evidence type="ECO:0000256" key="3">
    <source>
        <dbReference type="ARBA" id="ARBA00023136"/>
    </source>
</evidence>
<evidence type="ECO:0000256" key="6">
    <source>
        <dbReference type="SAM" id="MobiDB-lite"/>
    </source>
</evidence>
<keyword evidence="3" id="KW-0472">Membrane</keyword>
<name>A0A1J0WJY3_9RHOB</name>
<dbReference type="OrthoDB" id="1110708at2"/>
<evidence type="ECO:0000256" key="2">
    <source>
        <dbReference type="ARBA" id="ARBA00022729"/>
    </source>
</evidence>
<accession>A0A1J0WJY3</accession>
<evidence type="ECO:0000313" key="9">
    <source>
        <dbReference type="Proteomes" id="UP000181897"/>
    </source>
</evidence>
<evidence type="ECO:0000256" key="4">
    <source>
        <dbReference type="ARBA" id="ARBA00023139"/>
    </source>
</evidence>
<sequence>MAMSLYFRRFALATLGALSLAACELRGSDFYDGPNPEAASIGDVTYQNRALRDIPAPNQRVTVAVYGLPDLTGQYKEDEQGQNLSRAVTQGGAAVLIKALQDAGDRRWFSVLDRSNLDNLLRERQIVTEMRRIYRNEQQIDPSALGPLDHAGIIIEGAIVGYDTNTMTGGYGVRFLGLGPNQRWKLDTITVTLRAVSTETGEVLTSVTVRKPLASASTQGIIFTYVELDKLLEAEAGVAMNEPKQFAIEKAVEKGVMALVAEGAMLGLWTFADQAEGERFVRGYNNDKFDGMVPPRTTDVVRPRTRNAAQVVQTVPRARQVARPRPVVERRIEPQRQQPAAPPNNPDSEEVIG</sequence>
<dbReference type="AlphaFoldDB" id="A0A1J0WJY3"/>
<dbReference type="Proteomes" id="UP000181897">
    <property type="component" value="Chromosome"/>
</dbReference>
<keyword evidence="1" id="KW-1003">Cell membrane</keyword>
<organism evidence="8 9">
    <name type="scientific">Sulfitobacter alexandrii</name>
    <dbReference type="NCBI Taxonomy" id="1917485"/>
    <lineage>
        <taxon>Bacteria</taxon>
        <taxon>Pseudomonadati</taxon>
        <taxon>Pseudomonadota</taxon>
        <taxon>Alphaproteobacteria</taxon>
        <taxon>Rhodobacterales</taxon>
        <taxon>Roseobacteraceae</taxon>
        <taxon>Sulfitobacter</taxon>
    </lineage>
</organism>
<dbReference type="GO" id="GO:0030288">
    <property type="term" value="C:outer membrane-bounded periplasmic space"/>
    <property type="evidence" value="ECO:0007669"/>
    <property type="project" value="InterPro"/>
</dbReference>
<dbReference type="InterPro" id="IPR005534">
    <property type="entry name" value="Curli_assmbl/transp-comp_CsgG"/>
</dbReference>
<dbReference type="STRING" id="1917485.BOO69_14355"/>
<dbReference type="EMBL" id="CP018076">
    <property type="protein sequence ID" value="APE44462.1"/>
    <property type="molecule type" value="Genomic_DNA"/>
</dbReference>
<dbReference type="PANTHER" id="PTHR41164:SF1">
    <property type="entry name" value="CURLI PRODUCTION ASSEMBLY_TRANSPORT COMPONENT CSGG"/>
    <property type="match status" value="1"/>
</dbReference>
<dbReference type="Pfam" id="PF03783">
    <property type="entry name" value="CsgG"/>
    <property type="match status" value="1"/>
</dbReference>
<evidence type="ECO:0000256" key="1">
    <source>
        <dbReference type="ARBA" id="ARBA00022475"/>
    </source>
</evidence>
<reference evidence="8 9" key="1">
    <citation type="submission" date="2016-11" db="EMBL/GenBank/DDBJ databases">
        <title>Complete genome sequence of Sulfitobacter sp. AM1-D1, a toxic bacteria associated with marine dinoflagellate Alexandrium minutum in East China Sea.</title>
        <authorList>
            <person name="Yang Q."/>
            <person name="Zhang X."/>
            <person name="Tian X."/>
        </authorList>
    </citation>
    <scope>NUCLEOTIDE SEQUENCE [LARGE SCALE GENOMIC DNA]</scope>
    <source>
        <strain evidence="8 9">AM1-D1</strain>
    </source>
</reference>
<feature type="signal peptide" evidence="7">
    <location>
        <begin position="1"/>
        <end position="21"/>
    </location>
</feature>
<evidence type="ECO:0000256" key="5">
    <source>
        <dbReference type="ARBA" id="ARBA00023288"/>
    </source>
</evidence>
<dbReference type="RefSeq" id="WP_071972804.1">
    <property type="nucleotide sequence ID" value="NZ_CP018076.1"/>
</dbReference>
<evidence type="ECO:0000256" key="7">
    <source>
        <dbReference type="SAM" id="SignalP"/>
    </source>
</evidence>
<keyword evidence="5" id="KW-0449">Lipoprotein</keyword>
<gene>
    <name evidence="8" type="ORF">BOO69_14355</name>
</gene>
<feature type="chain" id="PRO_5012204598" description="Curlin" evidence="7">
    <location>
        <begin position="22"/>
        <end position="353"/>
    </location>
</feature>
<dbReference type="PANTHER" id="PTHR41164">
    <property type="entry name" value="CURLI PRODUCTION ASSEMBLY/TRANSPORT COMPONENT CSGG"/>
    <property type="match status" value="1"/>
</dbReference>
<evidence type="ECO:0008006" key="10">
    <source>
        <dbReference type="Google" id="ProtNLM"/>
    </source>
</evidence>
<proteinExistence type="predicted"/>
<protein>
    <recommendedName>
        <fullName evidence="10">Curlin</fullName>
    </recommendedName>
</protein>
<keyword evidence="9" id="KW-1185">Reference proteome</keyword>
<dbReference type="Gene3D" id="3.40.50.10610">
    <property type="entry name" value="ABC-type transport auxiliary lipoprotein component"/>
    <property type="match status" value="2"/>
</dbReference>